<reference evidence="1 2" key="1">
    <citation type="submission" date="2020-08" db="EMBL/GenBank/DDBJ databases">
        <title>Sequencing the genomes of 1000 actinobacteria strains.</title>
        <authorList>
            <person name="Klenk H.-P."/>
        </authorList>
    </citation>
    <scope>NUCLEOTIDE SEQUENCE [LARGE SCALE GENOMIC DNA]</scope>
    <source>
        <strain evidence="1 2">DSM 28967</strain>
    </source>
</reference>
<protein>
    <submittedName>
        <fullName evidence="1">Uncharacterized protein</fullName>
    </submittedName>
</protein>
<comment type="caution">
    <text evidence="1">The sequence shown here is derived from an EMBL/GenBank/DDBJ whole genome shotgun (WGS) entry which is preliminary data.</text>
</comment>
<keyword evidence="2" id="KW-1185">Reference proteome</keyword>
<dbReference type="RefSeq" id="WP_184799849.1">
    <property type="nucleotide sequence ID" value="NZ_JACHMY010000001.1"/>
</dbReference>
<name>A0A7W9JB90_9ACTN</name>
<evidence type="ECO:0000313" key="1">
    <source>
        <dbReference type="EMBL" id="MBB5838749.1"/>
    </source>
</evidence>
<accession>A0A7W9JB90</accession>
<evidence type="ECO:0000313" key="2">
    <source>
        <dbReference type="Proteomes" id="UP000549971"/>
    </source>
</evidence>
<dbReference type="Proteomes" id="UP000549971">
    <property type="component" value="Unassembled WGS sequence"/>
</dbReference>
<proteinExistence type="predicted"/>
<organism evidence="1 2">
    <name type="scientific">Kribbella italica</name>
    <dbReference type="NCBI Taxonomy" id="1540520"/>
    <lineage>
        <taxon>Bacteria</taxon>
        <taxon>Bacillati</taxon>
        <taxon>Actinomycetota</taxon>
        <taxon>Actinomycetes</taxon>
        <taxon>Propionibacteriales</taxon>
        <taxon>Kribbellaceae</taxon>
        <taxon>Kribbella</taxon>
    </lineage>
</organism>
<sequence length="282" mass="30218">MDTDQSVVLPHRFTGRTSGATLLKLSCARPRPGRPFGADAVARLTADGLLGQVLWSTTCTATDVSWANFQQLRDSGLFLAQVDLGGAAGDPARVRELVLAVQILRSLGILVEYDLDLFAGTPRFAGVRDKVAMLRAMVGDGSTPAYFTTAAIVADCSPWLAGYRQRLDPAVQPWLGAGGLSQQLSEAWAEILLAERLLLGLRGGAAHRIALQRLTLRSNTELLNLVATSAREFETSGGTRLLDDELVGPRAELLTQTMLALRNRFWAANKHVVPGPVAAYGG</sequence>
<dbReference type="AlphaFoldDB" id="A0A7W9JB90"/>
<dbReference type="EMBL" id="JACHMY010000001">
    <property type="protein sequence ID" value="MBB5838749.1"/>
    <property type="molecule type" value="Genomic_DNA"/>
</dbReference>
<gene>
    <name evidence="1" type="ORF">HDA39_005483</name>
</gene>